<evidence type="ECO:0000313" key="6">
    <source>
        <dbReference type="EMBL" id="KAF5095025.1"/>
    </source>
</evidence>
<dbReference type="Pfam" id="PF00013">
    <property type="entry name" value="KH_1"/>
    <property type="match status" value="3"/>
</dbReference>
<keyword evidence="2" id="KW-0694">RNA-binding</keyword>
<gene>
    <name evidence="5" type="ORF">BN980_GECA01s06940g</name>
    <name evidence="6" type="ORF">DV451_004822</name>
</gene>
<reference evidence="5 7" key="1">
    <citation type="submission" date="2014-03" db="EMBL/GenBank/DDBJ databases">
        <authorList>
            <person name="Casaregola S."/>
        </authorList>
    </citation>
    <scope>NUCLEOTIDE SEQUENCE [LARGE SCALE GENOMIC DNA]</scope>
    <source>
        <strain evidence="5 7">CLIB 918</strain>
    </source>
</reference>
<reference evidence="6" key="2">
    <citation type="journal article" date="2020" name="Front. Microbiol.">
        <title>Phenotypic and Genetic Characterization of the Cheese Ripening Yeast Geotrichum candidum.</title>
        <authorList>
            <person name="Perkins V."/>
            <person name="Vignola S."/>
            <person name="Lessard M.H."/>
            <person name="Plante P.L."/>
            <person name="Corbeil J."/>
            <person name="Dugat-Bony E."/>
            <person name="Frenette M."/>
            <person name="Labrie S."/>
        </authorList>
    </citation>
    <scope>NUCLEOTIDE SEQUENCE</scope>
    <source>
        <strain evidence="6">LMA-70</strain>
    </source>
</reference>
<accession>A0A0J9YHN3</accession>
<evidence type="ECO:0000256" key="2">
    <source>
        <dbReference type="PROSITE-ProRule" id="PRU00117"/>
    </source>
</evidence>
<feature type="region of interest" description="Disordered" evidence="3">
    <location>
        <begin position="323"/>
        <end position="347"/>
    </location>
</feature>
<dbReference type="InterPro" id="IPR036612">
    <property type="entry name" value="KH_dom_type_1_sf"/>
</dbReference>
<organism evidence="5 7">
    <name type="scientific">Geotrichum candidum</name>
    <name type="common">Oospora lactis</name>
    <name type="synonym">Dipodascus geotrichum</name>
    <dbReference type="NCBI Taxonomy" id="1173061"/>
    <lineage>
        <taxon>Eukaryota</taxon>
        <taxon>Fungi</taxon>
        <taxon>Dikarya</taxon>
        <taxon>Ascomycota</taxon>
        <taxon>Saccharomycotina</taxon>
        <taxon>Dipodascomycetes</taxon>
        <taxon>Dipodascales</taxon>
        <taxon>Dipodascaceae</taxon>
        <taxon>Geotrichum</taxon>
    </lineage>
</organism>
<sequence>MSETENAEYLYDNNVQGSDNASGNNDDLSKSELTLRALVSTKEAGVIIGKGGKNVADIRDQTGVKAGVSKAIPGVHERVLSISGTLDGVAKAYSMIGATLIESPSPLGYSFSLSPAPPAGIATIRLLISHLQMGTIIGRQGTKIKSIQETYKVRMVASKEILPQSTERVVEIQGRPDGLKSSIYEIGKSLLEDWERATGTIAYTPQPRQPLNNFNSNRFNNSTPNNTNILSESNSNTRLASLPKSGSGEIVKEQLPISADMVGCIIGKGGNKIAEIRAASGAKISIAKESHDSTGDRMFTITGTREANQEALKLLFHQLENEKNRRTAAAQQQESEGLPVNENSDEA</sequence>
<dbReference type="Proteomes" id="UP000242525">
    <property type="component" value="Unassembled WGS sequence"/>
</dbReference>
<feature type="compositionally biased region" description="Low complexity" evidence="3">
    <location>
        <begin position="218"/>
        <end position="228"/>
    </location>
</feature>
<feature type="compositionally biased region" description="Polar residues" evidence="3">
    <location>
        <begin position="13"/>
        <end position="26"/>
    </location>
</feature>
<evidence type="ECO:0000259" key="4">
    <source>
        <dbReference type="SMART" id="SM00322"/>
    </source>
</evidence>
<feature type="domain" description="K Homology" evidence="4">
    <location>
        <begin position="249"/>
        <end position="320"/>
    </location>
</feature>
<dbReference type="Proteomes" id="UP000750522">
    <property type="component" value="Unassembled WGS sequence"/>
</dbReference>
<dbReference type="CDD" id="cd22455">
    <property type="entry name" value="KH-I_Rnc1_rpt1"/>
    <property type="match status" value="1"/>
</dbReference>
<dbReference type="InterPro" id="IPR004088">
    <property type="entry name" value="KH_dom_type_1"/>
</dbReference>
<keyword evidence="1" id="KW-0677">Repeat</keyword>
<dbReference type="EMBL" id="QQZK01000161">
    <property type="protein sequence ID" value="KAF5095025.1"/>
    <property type="molecule type" value="Genomic_DNA"/>
</dbReference>
<reference evidence="6" key="3">
    <citation type="submission" date="2020-01" db="EMBL/GenBank/DDBJ databases">
        <authorList>
            <person name="Perkins V."/>
            <person name="Lessard M.-H."/>
            <person name="Dugat-Bony E."/>
            <person name="Frenette M."/>
            <person name="Labrie S."/>
        </authorList>
    </citation>
    <scope>NUCLEOTIDE SEQUENCE</scope>
    <source>
        <strain evidence="6">LMA-70</strain>
    </source>
</reference>
<dbReference type="InterPro" id="IPR004087">
    <property type="entry name" value="KH_dom"/>
</dbReference>
<dbReference type="STRING" id="1173061.A0A0J9YHN3"/>
<evidence type="ECO:0000313" key="5">
    <source>
        <dbReference type="EMBL" id="CDO51483.1"/>
    </source>
</evidence>
<dbReference type="SMART" id="SM00322">
    <property type="entry name" value="KH"/>
    <property type="match status" value="3"/>
</dbReference>
<comment type="caution">
    <text evidence="5">The sequence shown here is derived from an EMBL/GenBank/DDBJ whole genome shotgun (WGS) entry which is preliminary data.</text>
</comment>
<feature type="region of interest" description="Disordered" evidence="3">
    <location>
        <begin position="218"/>
        <end position="246"/>
    </location>
</feature>
<dbReference type="EMBL" id="CCBN010000001">
    <property type="protein sequence ID" value="CDO51483.1"/>
    <property type="molecule type" value="Genomic_DNA"/>
</dbReference>
<proteinExistence type="predicted"/>
<name>A0A0J9YHN3_GEOCN</name>
<dbReference type="PROSITE" id="PS50084">
    <property type="entry name" value="KH_TYPE_1"/>
    <property type="match status" value="3"/>
</dbReference>
<feature type="domain" description="K Homology" evidence="4">
    <location>
        <begin position="31"/>
        <end position="101"/>
    </location>
</feature>
<dbReference type="Gene3D" id="3.30.1370.10">
    <property type="entry name" value="K Homology domain, type 1"/>
    <property type="match status" value="3"/>
</dbReference>
<dbReference type="PANTHER" id="PTHR10288">
    <property type="entry name" value="KH DOMAIN CONTAINING RNA BINDING PROTEIN"/>
    <property type="match status" value="1"/>
</dbReference>
<dbReference type="SUPFAM" id="SSF54791">
    <property type="entry name" value="Eukaryotic type KH-domain (KH-domain type I)"/>
    <property type="match status" value="3"/>
</dbReference>
<evidence type="ECO:0000256" key="3">
    <source>
        <dbReference type="SAM" id="MobiDB-lite"/>
    </source>
</evidence>
<feature type="region of interest" description="Disordered" evidence="3">
    <location>
        <begin position="1"/>
        <end position="27"/>
    </location>
</feature>
<evidence type="ECO:0000313" key="7">
    <source>
        <dbReference type="Proteomes" id="UP000242525"/>
    </source>
</evidence>
<protein>
    <submittedName>
        <fullName evidence="5">Similar to Saccharomyces cerevisiae YBR233W PBP2 RNA binding protein with similarity to mammalian heterogeneous nuclear RNP K protein</fullName>
    </submittedName>
</protein>
<keyword evidence="7" id="KW-1185">Reference proteome</keyword>
<feature type="compositionally biased region" description="Polar residues" evidence="3">
    <location>
        <begin position="229"/>
        <end position="239"/>
    </location>
</feature>
<dbReference type="GO" id="GO:0003723">
    <property type="term" value="F:RNA binding"/>
    <property type="evidence" value="ECO:0007669"/>
    <property type="project" value="UniProtKB-UniRule"/>
</dbReference>
<dbReference type="OrthoDB" id="442947at2759"/>
<evidence type="ECO:0000256" key="1">
    <source>
        <dbReference type="ARBA" id="ARBA00022737"/>
    </source>
</evidence>
<feature type="domain" description="K Homology" evidence="4">
    <location>
        <begin position="120"/>
        <end position="191"/>
    </location>
</feature>
<dbReference type="AlphaFoldDB" id="A0A0J9YHN3"/>